<dbReference type="EMBL" id="BHYK01000029">
    <property type="protein sequence ID" value="GCD12270.1"/>
    <property type="molecule type" value="Genomic_DNA"/>
</dbReference>
<accession>A0A401URV7</accession>
<evidence type="ECO:0000313" key="3">
    <source>
        <dbReference type="Proteomes" id="UP000287872"/>
    </source>
</evidence>
<keyword evidence="3" id="KW-1185">Reference proteome</keyword>
<dbReference type="InterPro" id="IPR043519">
    <property type="entry name" value="NT_sf"/>
</dbReference>
<dbReference type="Proteomes" id="UP000287872">
    <property type="component" value="Unassembled WGS sequence"/>
</dbReference>
<dbReference type="CDD" id="cd05403">
    <property type="entry name" value="NT_KNTase_like"/>
    <property type="match status" value="1"/>
</dbReference>
<proteinExistence type="predicted"/>
<dbReference type="AlphaFoldDB" id="A0A401URV7"/>
<comment type="caution">
    <text evidence="2">The sequence shown here is derived from an EMBL/GenBank/DDBJ whole genome shotgun (WGS) entry which is preliminary data.</text>
</comment>
<sequence length="96" mass="11211">MNLENRIVNKIVDISKKHKYIDKIVIFGSRARGDNLLKSDIDLGVYSDNSIAEFKDEIEEKVSTLLEFDFSHMNNIEDKFFIEQVEKEGVIIYEKP</sequence>
<dbReference type="Pfam" id="PF18765">
    <property type="entry name" value="Polbeta"/>
    <property type="match status" value="1"/>
</dbReference>
<evidence type="ECO:0000313" key="2">
    <source>
        <dbReference type="EMBL" id="GCD12270.1"/>
    </source>
</evidence>
<dbReference type="SUPFAM" id="SSF81301">
    <property type="entry name" value="Nucleotidyltransferase"/>
    <property type="match status" value="1"/>
</dbReference>
<gene>
    <name evidence="2" type="ORF">Ctaglu_38930</name>
</gene>
<dbReference type="RefSeq" id="WP_125004814.1">
    <property type="nucleotide sequence ID" value="NZ_BHYK01000029.1"/>
</dbReference>
<name>A0A401URV7_9CLOT</name>
<evidence type="ECO:0000259" key="1">
    <source>
        <dbReference type="Pfam" id="PF18765"/>
    </source>
</evidence>
<protein>
    <recommendedName>
        <fullName evidence="1">Polymerase beta nucleotidyltransferase domain-containing protein</fullName>
    </recommendedName>
</protein>
<organism evidence="2 3">
    <name type="scientific">Clostridium tagluense</name>
    <dbReference type="NCBI Taxonomy" id="360422"/>
    <lineage>
        <taxon>Bacteria</taxon>
        <taxon>Bacillati</taxon>
        <taxon>Bacillota</taxon>
        <taxon>Clostridia</taxon>
        <taxon>Eubacteriales</taxon>
        <taxon>Clostridiaceae</taxon>
        <taxon>Clostridium</taxon>
    </lineage>
</organism>
<dbReference type="InterPro" id="IPR041633">
    <property type="entry name" value="Polbeta"/>
</dbReference>
<feature type="domain" description="Polymerase beta nucleotidyltransferase" evidence="1">
    <location>
        <begin position="9"/>
        <end position="95"/>
    </location>
</feature>
<dbReference type="Gene3D" id="3.30.460.10">
    <property type="entry name" value="Beta Polymerase, domain 2"/>
    <property type="match status" value="1"/>
</dbReference>
<dbReference type="OrthoDB" id="9803106at2"/>
<reference evidence="2 3" key="1">
    <citation type="submission" date="2018-11" db="EMBL/GenBank/DDBJ databases">
        <title>Genome sequencing and assembly of Clostridium tagluense strain A121.</title>
        <authorList>
            <person name="Murakami T."/>
            <person name="Segawa T."/>
            <person name="Shcherbakova V.A."/>
            <person name="Mori H."/>
            <person name="Yoshimura Y."/>
        </authorList>
    </citation>
    <scope>NUCLEOTIDE SEQUENCE [LARGE SCALE GENOMIC DNA]</scope>
    <source>
        <strain evidence="2 3">A121</strain>
    </source>
</reference>